<evidence type="ECO:0000313" key="1">
    <source>
        <dbReference type="EMBL" id="KAI7731090.1"/>
    </source>
</evidence>
<gene>
    <name evidence="1" type="ORF">M8C21_001269</name>
</gene>
<proteinExistence type="predicted"/>
<dbReference type="AlphaFoldDB" id="A0AAD5BX85"/>
<protein>
    <submittedName>
        <fullName evidence="1">Uncharacterized protein</fullName>
    </submittedName>
</protein>
<dbReference type="Proteomes" id="UP001206925">
    <property type="component" value="Unassembled WGS sequence"/>
</dbReference>
<evidence type="ECO:0000313" key="2">
    <source>
        <dbReference type="Proteomes" id="UP001206925"/>
    </source>
</evidence>
<comment type="caution">
    <text evidence="1">The sequence shown here is derived from an EMBL/GenBank/DDBJ whole genome shotgun (WGS) entry which is preliminary data.</text>
</comment>
<sequence length="52" mass="6159">MIWTINGSRRMQQQRITDAQVWANMQQLNKWVWTVDGCSNRYNRCRILCAGG</sequence>
<dbReference type="EMBL" id="JAMZMK010010553">
    <property type="protein sequence ID" value="KAI7731090.1"/>
    <property type="molecule type" value="Genomic_DNA"/>
</dbReference>
<organism evidence="1 2">
    <name type="scientific">Ambrosia artemisiifolia</name>
    <name type="common">Common ragweed</name>
    <dbReference type="NCBI Taxonomy" id="4212"/>
    <lineage>
        <taxon>Eukaryota</taxon>
        <taxon>Viridiplantae</taxon>
        <taxon>Streptophyta</taxon>
        <taxon>Embryophyta</taxon>
        <taxon>Tracheophyta</taxon>
        <taxon>Spermatophyta</taxon>
        <taxon>Magnoliopsida</taxon>
        <taxon>eudicotyledons</taxon>
        <taxon>Gunneridae</taxon>
        <taxon>Pentapetalae</taxon>
        <taxon>asterids</taxon>
        <taxon>campanulids</taxon>
        <taxon>Asterales</taxon>
        <taxon>Asteraceae</taxon>
        <taxon>Asteroideae</taxon>
        <taxon>Heliantheae alliance</taxon>
        <taxon>Heliantheae</taxon>
        <taxon>Ambrosia</taxon>
    </lineage>
</organism>
<reference evidence="1" key="1">
    <citation type="submission" date="2022-06" db="EMBL/GenBank/DDBJ databases">
        <title>Uncovering the hologenomic basis of an extraordinary plant invasion.</title>
        <authorList>
            <person name="Bieker V.C."/>
            <person name="Martin M.D."/>
            <person name="Gilbert T."/>
            <person name="Hodgins K."/>
            <person name="Battlay P."/>
            <person name="Petersen B."/>
            <person name="Wilson J."/>
        </authorList>
    </citation>
    <scope>NUCLEOTIDE SEQUENCE</scope>
    <source>
        <strain evidence="1">AA19_3_7</strain>
        <tissue evidence="1">Leaf</tissue>
    </source>
</reference>
<keyword evidence="2" id="KW-1185">Reference proteome</keyword>
<accession>A0AAD5BX85</accession>
<name>A0AAD5BX85_AMBAR</name>